<keyword evidence="2" id="KW-1185">Reference proteome</keyword>
<organism evidence="1 2">
    <name type="scientific">Camellia lanceoleosa</name>
    <dbReference type="NCBI Taxonomy" id="1840588"/>
    <lineage>
        <taxon>Eukaryota</taxon>
        <taxon>Viridiplantae</taxon>
        <taxon>Streptophyta</taxon>
        <taxon>Embryophyta</taxon>
        <taxon>Tracheophyta</taxon>
        <taxon>Spermatophyta</taxon>
        <taxon>Magnoliopsida</taxon>
        <taxon>eudicotyledons</taxon>
        <taxon>Gunneridae</taxon>
        <taxon>Pentapetalae</taxon>
        <taxon>asterids</taxon>
        <taxon>Ericales</taxon>
        <taxon>Theaceae</taxon>
        <taxon>Camellia</taxon>
    </lineage>
</organism>
<reference evidence="1 2" key="1">
    <citation type="journal article" date="2022" name="Plant J.">
        <title>Chromosome-level genome of Camellia lanceoleosa provides a valuable resource for understanding genome evolution and self-incompatibility.</title>
        <authorList>
            <person name="Gong W."/>
            <person name="Xiao S."/>
            <person name="Wang L."/>
            <person name="Liao Z."/>
            <person name="Chang Y."/>
            <person name="Mo W."/>
            <person name="Hu G."/>
            <person name="Li W."/>
            <person name="Zhao G."/>
            <person name="Zhu H."/>
            <person name="Hu X."/>
            <person name="Ji K."/>
            <person name="Xiang X."/>
            <person name="Song Q."/>
            <person name="Yuan D."/>
            <person name="Jin S."/>
            <person name="Zhang L."/>
        </authorList>
    </citation>
    <scope>NUCLEOTIDE SEQUENCE [LARGE SCALE GENOMIC DNA]</scope>
    <source>
        <strain evidence="1">SQ_2022a</strain>
    </source>
</reference>
<comment type="caution">
    <text evidence="1">The sequence shown here is derived from an EMBL/GenBank/DDBJ whole genome shotgun (WGS) entry which is preliminary data.</text>
</comment>
<accession>A0ACC0HS80</accession>
<proteinExistence type="predicted"/>
<dbReference type="Proteomes" id="UP001060215">
    <property type="component" value="Chromosome 4"/>
</dbReference>
<sequence>MLHHKDRQIALHNRRSRARQIHQKVCENRADSQGLSWKKHLTCPTKTREALKICSYSLLLDGFGWLLPYIGVYNKV</sequence>
<gene>
    <name evidence="1" type="ORF">LOK49_LG05G02200</name>
</gene>
<evidence type="ECO:0000313" key="1">
    <source>
        <dbReference type="EMBL" id="KAI8015579.1"/>
    </source>
</evidence>
<protein>
    <submittedName>
        <fullName evidence="1">Uncharacterized protein</fullName>
    </submittedName>
</protein>
<dbReference type="EMBL" id="CM045761">
    <property type="protein sequence ID" value="KAI8015579.1"/>
    <property type="molecule type" value="Genomic_DNA"/>
</dbReference>
<name>A0ACC0HS80_9ERIC</name>
<evidence type="ECO:0000313" key="2">
    <source>
        <dbReference type="Proteomes" id="UP001060215"/>
    </source>
</evidence>